<dbReference type="PANTHER" id="PTHR34265:SF1">
    <property type="entry name" value="TYPE III PANTOTHENATE KINASE"/>
    <property type="match status" value="1"/>
</dbReference>
<dbReference type="Gene3D" id="3.30.420.40">
    <property type="match status" value="2"/>
</dbReference>
<reference evidence="17" key="1">
    <citation type="submission" date="2023-06" db="EMBL/GenBank/DDBJ databases">
        <title>A Treasure from Seagulls: Isolation and Description of Aciduricobacillus qingdaonensis gen. nov., sp. nov., a Rare Obligately Uric Acid-utilizing Member in the Family Bacillaceae.</title>
        <authorList>
            <person name="Liu W."/>
            <person name="Wang B."/>
        </authorList>
    </citation>
    <scope>NUCLEOTIDE SEQUENCE</scope>
    <source>
        <strain evidence="17">44XB</strain>
    </source>
</reference>
<dbReference type="Pfam" id="PF03309">
    <property type="entry name" value="Pan_kinase"/>
    <property type="match status" value="1"/>
</dbReference>
<feature type="binding site" evidence="16">
    <location>
        <position position="133"/>
    </location>
    <ligand>
        <name>ATP</name>
        <dbReference type="ChEBI" id="CHEBI:30616"/>
    </ligand>
</feature>
<keyword evidence="10 16" id="KW-0418">Kinase</keyword>
<evidence type="ECO:0000313" key="18">
    <source>
        <dbReference type="Proteomes" id="UP001180087"/>
    </source>
</evidence>
<evidence type="ECO:0000256" key="12">
    <source>
        <dbReference type="ARBA" id="ARBA00022958"/>
    </source>
</evidence>
<evidence type="ECO:0000256" key="9">
    <source>
        <dbReference type="ARBA" id="ARBA00022741"/>
    </source>
</evidence>
<dbReference type="HAMAP" id="MF_01274">
    <property type="entry name" value="Pantothen_kinase_3"/>
    <property type="match status" value="1"/>
</dbReference>
<keyword evidence="13 16" id="KW-0173">Coenzyme A biosynthesis</keyword>
<comment type="subcellular location">
    <subcellularLocation>
        <location evidence="3 16">Cytoplasm</location>
    </subcellularLocation>
</comment>
<feature type="active site" description="Proton acceptor" evidence="16">
    <location>
        <position position="110"/>
    </location>
</feature>
<feature type="binding site" evidence="16">
    <location>
        <position position="185"/>
    </location>
    <ligand>
        <name>substrate</name>
    </ligand>
</feature>
<accession>A0ABY9KYV5</accession>
<keyword evidence="9 16" id="KW-0547">Nucleotide-binding</keyword>
<evidence type="ECO:0000256" key="15">
    <source>
        <dbReference type="ARBA" id="ARBA00040883"/>
    </source>
</evidence>
<dbReference type="NCBIfam" id="NF009848">
    <property type="entry name" value="PRK13318.1-6"/>
    <property type="match status" value="1"/>
</dbReference>
<evidence type="ECO:0000256" key="3">
    <source>
        <dbReference type="ARBA" id="ARBA00004496"/>
    </source>
</evidence>
<organism evidence="17 18">
    <name type="scientific">Aciduricibacillus chroicocephali</name>
    <dbReference type="NCBI Taxonomy" id="3054939"/>
    <lineage>
        <taxon>Bacteria</taxon>
        <taxon>Bacillati</taxon>
        <taxon>Bacillota</taxon>
        <taxon>Bacilli</taxon>
        <taxon>Bacillales</taxon>
        <taxon>Bacillaceae</taxon>
        <taxon>Aciduricibacillus</taxon>
    </lineage>
</organism>
<evidence type="ECO:0000313" key="17">
    <source>
        <dbReference type="EMBL" id="WLV25958.1"/>
    </source>
</evidence>
<keyword evidence="18" id="KW-1185">Reference proteome</keyword>
<evidence type="ECO:0000256" key="7">
    <source>
        <dbReference type="ARBA" id="ARBA00022490"/>
    </source>
</evidence>
<protein>
    <recommendedName>
        <fullName evidence="15 16">Type III pantothenate kinase</fullName>
        <ecNumber evidence="6 16">2.7.1.33</ecNumber>
    </recommendedName>
    <alternativeName>
        <fullName evidence="16">PanK-III</fullName>
    </alternativeName>
    <alternativeName>
        <fullName evidence="16">Pantothenic acid kinase</fullName>
    </alternativeName>
</protein>
<comment type="cofactor">
    <cofactor evidence="16">
        <name>NH4(+)</name>
        <dbReference type="ChEBI" id="CHEBI:28938"/>
    </cofactor>
    <cofactor evidence="16">
        <name>K(+)</name>
        <dbReference type="ChEBI" id="CHEBI:29103"/>
    </cofactor>
    <text evidence="16">A monovalent cation. Ammonium or potassium.</text>
</comment>
<keyword evidence="8 16" id="KW-0808">Transferase</keyword>
<comment type="cofactor">
    <cofactor evidence="2">
        <name>K(+)</name>
        <dbReference type="ChEBI" id="CHEBI:29103"/>
    </cofactor>
</comment>
<dbReference type="EC" id="2.7.1.33" evidence="6 16"/>
<feature type="binding site" evidence="16">
    <location>
        <position position="130"/>
    </location>
    <ligand>
        <name>K(+)</name>
        <dbReference type="ChEBI" id="CHEBI:29103"/>
    </ligand>
</feature>
<evidence type="ECO:0000256" key="8">
    <source>
        <dbReference type="ARBA" id="ARBA00022679"/>
    </source>
</evidence>
<keyword evidence="7 16" id="KW-0963">Cytoplasm</keyword>
<dbReference type="InterPro" id="IPR004619">
    <property type="entry name" value="Type_III_PanK"/>
</dbReference>
<dbReference type="CDD" id="cd24015">
    <property type="entry name" value="ASKHA_NBD_PanK-III"/>
    <property type="match status" value="1"/>
</dbReference>
<evidence type="ECO:0000256" key="4">
    <source>
        <dbReference type="ARBA" id="ARBA00005225"/>
    </source>
</evidence>
<comment type="subunit">
    <text evidence="5 16">Homodimer.</text>
</comment>
<dbReference type="EMBL" id="CP129113">
    <property type="protein sequence ID" value="WLV25958.1"/>
    <property type="molecule type" value="Genomic_DNA"/>
</dbReference>
<sequence length="264" mass="29456">MLFVLDVGNTNTVLGVFDKDCLKYEWRIKTDRYKTEDEFGMLIQSLFQYKGVSFSDISGAIISSVVPPIMFALEKMCRDYLNLEPLVIGKDVATNLLKMSYPKPEELGADRVVNAIGAVEKYGGPLIIIDFGTATTFCYVDEELSYHGGLIAPGINISVEALYQKAAKLPKFEIERPDRAIGQSTVEAMQAGVFYGYVGQVDGIVRQMQKEMQNKPEVIATGGLAPLIADAAETIDFVDPYLTLHGLNIIYKKYVQQKEREEQR</sequence>
<evidence type="ECO:0000256" key="13">
    <source>
        <dbReference type="ARBA" id="ARBA00022993"/>
    </source>
</evidence>
<evidence type="ECO:0000256" key="6">
    <source>
        <dbReference type="ARBA" id="ARBA00012102"/>
    </source>
</evidence>
<keyword evidence="11 16" id="KW-0067">ATP-binding</keyword>
<dbReference type="SUPFAM" id="SSF53067">
    <property type="entry name" value="Actin-like ATPase domain"/>
    <property type="match status" value="2"/>
</dbReference>
<gene>
    <name evidence="16" type="primary">coaX</name>
    <name evidence="17" type="ORF">QR721_00390</name>
</gene>
<evidence type="ECO:0000256" key="10">
    <source>
        <dbReference type="ARBA" id="ARBA00022777"/>
    </source>
</evidence>
<dbReference type="RefSeq" id="WP_348029749.1">
    <property type="nucleotide sequence ID" value="NZ_CP129113.1"/>
</dbReference>
<evidence type="ECO:0000256" key="5">
    <source>
        <dbReference type="ARBA" id="ARBA00011738"/>
    </source>
</evidence>
<dbReference type="GO" id="GO:0004594">
    <property type="term" value="F:pantothenate kinase activity"/>
    <property type="evidence" value="ECO:0007669"/>
    <property type="project" value="UniProtKB-EC"/>
</dbReference>
<comment type="similarity">
    <text evidence="14 16">Belongs to the type III pantothenate kinase family.</text>
</comment>
<comment type="function">
    <text evidence="16">Catalyzes the phosphorylation of pantothenate (Pan), the first step in CoA biosynthesis.</text>
</comment>
<keyword evidence="16" id="KW-0479">Metal-binding</keyword>
<feature type="binding site" evidence="16">
    <location>
        <position position="101"/>
    </location>
    <ligand>
        <name>substrate</name>
    </ligand>
</feature>
<keyword evidence="12 16" id="KW-0630">Potassium</keyword>
<dbReference type="PANTHER" id="PTHR34265">
    <property type="entry name" value="TYPE III PANTOTHENATE KINASE"/>
    <property type="match status" value="1"/>
</dbReference>
<evidence type="ECO:0000256" key="1">
    <source>
        <dbReference type="ARBA" id="ARBA00001206"/>
    </source>
</evidence>
<comment type="pathway">
    <text evidence="4 16">Cofactor biosynthesis; coenzyme A biosynthesis; CoA from (R)-pantothenate: step 1/5.</text>
</comment>
<evidence type="ECO:0000256" key="11">
    <source>
        <dbReference type="ARBA" id="ARBA00022840"/>
    </source>
</evidence>
<evidence type="ECO:0000256" key="2">
    <source>
        <dbReference type="ARBA" id="ARBA00001958"/>
    </source>
</evidence>
<name>A0ABY9KYV5_9BACI</name>
<feature type="binding site" evidence="16">
    <location>
        <begin position="6"/>
        <end position="13"/>
    </location>
    <ligand>
        <name>ATP</name>
        <dbReference type="ChEBI" id="CHEBI:30616"/>
    </ligand>
</feature>
<evidence type="ECO:0000256" key="16">
    <source>
        <dbReference type="HAMAP-Rule" id="MF_01274"/>
    </source>
</evidence>
<feature type="binding site" evidence="16">
    <location>
        <begin position="108"/>
        <end position="111"/>
    </location>
    <ligand>
        <name>substrate</name>
    </ligand>
</feature>
<dbReference type="InterPro" id="IPR043129">
    <property type="entry name" value="ATPase_NBD"/>
</dbReference>
<dbReference type="Proteomes" id="UP001180087">
    <property type="component" value="Chromosome"/>
</dbReference>
<comment type="catalytic activity">
    <reaction evidence="1 16">
        <text>(R)-pantothenate + ATP = (R)-4'-phosphopantothenate + ADP + H(+)</text>
        <dbReference type="Rhea" id="RHEA:16373"/>
        <dbReference type="ChEBI" id="CHEBI:10986"/>
        <dbReference type="ChEBI" id="CHEBI:15378"/>
        <dbReference type="ChEBI" id="CHEBI:29032"/>
        <dbReference type="ChEBI" id="CHEBI:30616"/>
        <dbReference type="ChEBI" id="CHEBI:456216"/>
        <dbReference type="EC" id="2.7.1.33"/>
    </reaction>
</comment>
<evidence type="ECO:0000256" key="14">
    <source>
        <dbReference type="ARBA" id="ARBA00038036"/>
    </source>
</evidence>
<proteinExistence type="inferred from homology"/>
<dbReference type="NCBIfam" id="TIGR00671">
    <property type="entry name" value="baf"/>
    <property type="match status" value="1"/>
</dbReference>
<dbReference type="NCBIfam" id="NF009855">
    <property type="entry name" value="PRK13321.1"/>
    <property type="match status" value="1"/>
</dbReference>